<feature type="compositionally biased region" description="Basic residues" evidence="5">
    <location>
        <begin position="1"/>
        <end position="25"/>
    </location>
</feature>
<comment type="subcellular location">
    <subcellularLocation>
        <location evidence="1">Nucleus</location>
        <location evidence="1">Nucleolus</location>
    </subcellularLocation>
</comment>
<dbReference type="EMBL" id="GBEZ01004822">
    <property type="protein sequence ID" value="JAC80424.1"/>
    <property type="molecule type" value="Transcribed_RNA"/>
</dbReference>
<dbReference type="PANTHER" id="PTHR13243:SF1">
    <property type="entry name" value="NUCLEOLAR PROTEIN 16"/>
    <property type="match status" value="1"/>
</dbReference>
<gene>
    <name evidence="6" type="primary">NOP16</name>
    <name evidence="6" type="ORF">TSPGSL018_10310</name>
</gene>
<dbReference type="PANTHER" id="PTHR13243">
    <property type="entry name" value="HSPC111 PROTEIN-RELATED"/>
    <property type="match status" value="1"/>
</dbReference>
<proteinExistence type="inferred from homology"/>
<organism evidence="6">
    <name type="scientific">Tetraselmis sp. GSL018</name>
    <dbReference type="NCBI Taxonomy" id="582737"/>
    <lineage>
        <taxon>Eukaryota</taxon>
        <taxon>Viridiplantae</taxon>
        <taxon>Chlorophyta</taxon>
        <taxon>core chlorophytes</taxon>
        <taxon>Chlorodendrophyceae</taxon>
        <taxon>Chlorodendrales</taxon>
        <taxon>Chlorodendraceae</taxon>
        <taxon>Tetraselmis</taxon>
    </lineage>
</organism>
<name>A0A061SBI4_9CHLO</name>
<evidence type="ECO:0000256" key="1">
    <source>
        <dbReference type="ARBA" id="ARBA00004604"/>
    </source>
</evidence>
<reference evidence="6" key="1">
    <citation type="submission" date="2014-05" db="EMBL/GenBank/DDBJ databases">
        <title>The transcriptome of the halophilic microalga Tetraselmis sp. GSL018 isolated from the Great Salt Lake, Utah.</title>
        <authorList>
            <person name="Jinkerson R.E."/>
            <person name="D'Adamo S."/>
            <person name="Posewitz M.C."/>
        </authorList>
    </citation>
    <scope>NUCLEOTIDE SEQUENCE</scope>
    <source>
        <strain evidence="6">GSL018</strain>
    </source>
</reference>
<evidence type="ECO:0000256" key="4">
    <source>
        <dbReference type="ARBA" id="ARBA00023242"/>
    </source>
</evidence>
<dbReference type="Pfam" id="PF09420">
    <property type="entry name" value="Nop16"/>
    <property type="match status" value="1"/>
</dbReference>
<dbReference type="InterPro" id="IPR019002">
    <property type="entry name" value="Ribosome_biogenesis_Nop16"/>
</dbReference>
<protein>
    <recommendedName>
        <fullName evidence="3">Nucleolar protein 16</fullName>
    </recommendedName>
</protein>
<dbReference type="GO" id="GO:0042273">
    <property type="term" value="P:ribosomal large subunit biogenesis"/>
    <property type="evidence" value="ECO:0007669"/>
    <property type="project" value="TreeGrafter"/>
</dbReference>
<keyword evidence="4" id="KW-0539">Nucleus</keyword>
<evidence type="ECO:0000313" key="6">
    <source>
        <dbReference type="EMBL" id="JAC80424.1"/>
    </source>
</evidence>
<evidence type="ECO:0000256" key="2">
    <source>
        <dbReference type="ARBA" id="ARBA00008479"/>
    </source>
</evidence>
<evidence type="ECO:0000256" key="3">
    <source>
        <dbReference type="ARBA" id="ARBA00015522"/>
    </source>
</evidence>
<sequence>MGRSLRRVKRHNRPVSRKPKKKPKTSSKVPVELASQSKVIEKRIGKSVQWDENKTLKYNYKANGFLNSVKGRSAQNPVPEEVENANKIEGDFADDDELRILMAKQRKTGKAAPQRLTSHQKQIVEKLIEAHGSDVEAMSKDRKLNSMLHSEGKLRRMLESYTHWMGKTGVDFRVPKKRLW</sequence>
<comment type="similarity">
    <text evidence="2">Belongs to the NOP16 family.</text>
</comment>
<dbReference type="GO" id="GO:0005730">
    <property type="term" value="C:nucleolus"/>
    <property type="evidence" value="ECO:0007669"/>
    <property type="project" value="UniProtKB-SubCell"/>
</dbReference>
<feature type="region of interest" description="Disordered" evidence="5">
    <location>
        <begin position="1"/>
        <end position="33"/>
    </location>
</feature>
<evidence type="ECO:0000256" key="5">
    <source>
        <dbReference type="SAM" id="MobiDB-lite"/>
    </source>
</evidence>
<dbReference type="AlphaFoldDB" id="A0A061SBI4"/>
<accession>A0A061SBI4</accession>